<dbReference type="eggNOG" id="COG0061">
    <property type="taxonomic scope" value="Bacteria"/>
</dbReference>
<dbReference type="GO" id="GO:0046872">
    <property type="term" value="F:metal ion binding"/>
    <property type="evidence" value="ECO:0007669"/>
    <property type="project" value="UniProtKB-UniRule"/>
</dbReference>
<keyword evidence="3 6" id="KW-0521">NADP</keyword>
<evidence type="ECO:0000256" key="1">
    <source>
        <dbReference type="ARBA" id="ARBA00022679"/>
    </source>
</evidence>
<dbReference type="InterPro" id="IPR017438">
    <property type="entry name" value="ATP-NAD_kinase_N"/>
</dbReference>
<protein>
    <recommendedName>
        <fullName evidence="6">NAD kinase</fullName>
        <ecNumber evidence="6">2.7.1.23</ecNumber>
    </recommendedName>
    <alternativeName>
        <fullName evidence="6">ATP-dependent NAD kinase</fullName>
    </alternativeName>
</protein>
<evidence type="ECO:0000256" key="4">
    <source>
        <dbReference type="ARBA" id="ARBA00023027"/>
    </source>
</evidence>
<dbReference type="GO" id="GO:0005737">
    <property type="term" value="C:cytoplasm"/>
    <property type="evidence" value="ECO:0007669"/>
    <property type="project" value="UniProtKB-SubCell"/>
</dbReference>
<dbReference type="Pfam" id="PF20143">
    <property type="entry name" value="NAD_kinase_C"/>
    <property type="match status" value="1"/>
</dbReference>
<comment type="function">
    <text evidence="6">Involved in the regulation of the intracellular balance of NAD and NADP, and is a key enzyme in the biosynthesis of NADP. Catalyzes specifically the phosphorylation on 2'-hydroxyl of the adenosine moiety of NAD to yield NADP.</text>
</comment>
<dbReference type="InterPro" id="IPR016064">
    <property type="entry name" value="NAD/diacylglycerol_kinase_sf"/>
</dbReference>
<dbReference type="EC" id="2.7.1.23" evidence="6"/>
<comment type="subcellular location">
    <subcellularLocation>
        <location evidence="6">Cytoplasm</location>
    </subcellularLocation>
</comment>
<dbReference type="OrthoDB" id="9774737at2"/>
<evidence type="ECO:0000256" key="6">
    <source>
        <dbReference type="HAMAP-Rule" id="MF_00361"/>
    </source>
</evidence>
<feature type="binding site" evidence="6">
    <location>
        <begin position="80"/>
        <end position="81"/>
    </location>
    <ligand>
        <name>NAD(+)</name>
        <dbReference type="ChEBI" id="CHEBI:57540"/>
    </ligand>
</feature>
<proteinExistence type="inferred from homology"/>
<dbReference type="GO" id="GO:0005524">
    <property type="term" value="F:ATP binding"/>
    <property type="evidence" value="ECO:0007669"/>
    <property type="project" value="UniProtKB-KW"/>
</dbReference>
<dbReference type="EMBL" id="CP007514">
    <property type="protein sequence ID" value="AHY46743.1"/>
    <property type="molecule type" value="Genomic_DNA"/>
</dbReference>
<dbReference type="GO" id="GO:0003951">
    <property type="term" value="F:NAD+ kinase activity"/>
    <property type="evidence" value="ECO:0007669"/>
    <property type="project" value="UniProtKB-UniRule"/>
</dbReference>
<name>A0A023X326_RUBRA</name>
<evidence type="ECO:0000313" key="8">
    <source>
        <dbReference type="EMBL" id="AHY46743.1"/>
    </source>
</evidence>
<accession>A0A023X326</accession>
<feature type="binding site" evidence="6">
    <location>
        <begin position="189"/>
        <end position="194"/>
    </location>
    <ligand>
        <name>NAD(+)</name>
        <dbReference type="ChEBI" id="CHEBI:57540"/>
    </ligand>
</feature>
<dbReference type="InterPro" id="IPR017437">
    <property type="entry name" value="ATP-NAD_kinase_PpnK-typ_C"/>
</dbReference>
<dbReference type="Gene3D" id="2.60.200.30">
    <property type="entry name" value="Probable inorganic polyphosphate/atp-NAD kinase, domain 2"/>
    <property type="match status" value="1"/>
</dbReference>
<comment type="similarity">
    <text evidence="6">Belongs to the NAD kinase family.</text>
</comment>
<dbReference type="STRING" id="42256.RradSPS_1460"/>
<dbReference type="HOGENOM" id="CLU_008831_0_3_11"/>
<feature type="binding site" evidence="6">
    <location>
        <position position="246"/>
    </location>
    <ligand>
        <name>NAD(+)</name>
        <dbReference type="ChEBI" id="CHEBI:57540"/>
    </ligand>
</feature>
<evidence type="ECO:0000256" key="7">
    <source>
        <dbReference type="SAM" id="MobiDB-lite"/>
    </source>
</evidence>
<evidence type="ECO:0000313" key="9">
    <source>
        <dbReference type="Proteomes" id="UP000025229"/>
    </source>
</evidence>
<dbReference type="SUPFAM" id="SSF111331">
    <property type="entry name" value="NAD kinase/diacylglycerol kinase-like"/>
    <property type="match status" value="1"/>
</dbReference>
<dbReference type="AlphaFoldDB" id="A0A023X326"/>
<dbReference type="InterPro" id="IPR002504">
    <property type="entry name" value="NADK"/>
</dbReference>
<comment type="catalytic activity">
    <reaction evidence="5 6">
        <text>NAD(+) + ATP = ADP + NADP(+) + H(+)</text>
        <dbReference type="Rhea" id="RHEA:18629"/>
        <dbReference type="ChEBI" id="CHEBI:15378"/>
        <dbReference type="ChEBI" id="CHEBI:30616"/>
        <dbReference type="ChEBI" id="CHEBI:57540"/>
        <dbReference type="ChEBI" id="CHEBI:58349"/>
        <dbReference type="ChEBI" id="CHEBI:456216"/>
        <dbReference type="EC" id="2.7.1.23"/>
    </reaction>
</comment>
<evidence type="ECO:0000256" key="3">
    <source>
        <dbReference type="ARBA" id="ARBA00022857"/>
    </source>
</evidence>
<gene>
    <name evidence="6" type="primary">nadK</name>
    <name evidence="8" type="ORF">RradSPS_1460</name>
</gene>
<reference evidence="8 9" key="1">
    <citation type="submission" date="2014-03" db="EMBL/GenBank/DDBJ databases">
        <title>Complete genome sequence of the Radio-Resistant Rubrobacter radiotolerans RSPS-4.</title>
        <authorList>
            <person name="Egas C.C."/>
            <person name="Barroso C.C."/>
            <person name="Froufe H.J.C."/>
            <person name="Pacheco J.J."/>
            <person name="Albuquerque L.L."/>
            <person name="da Costa M.M.S."/>
        </authorList>
    </citation>
    <scope>NUCLEOTIDE SEQUENCE [LARGE SCALE GENOMIC DNA]</scope>
    <source>
        <strain evidence="8 9">RSPS-4</strain>
    </source>
</reference>
<keyword evidence="2 6" id="KW-0418">Kinase</keyword>
<dbReference type="HAMAP" id="MF_00361">
    <property type="entry name" value="NAD_kinase"/>
    <property type="match status" value="1"/>
</dbReference>
<comment type="cofactor">
    <cofactor evidence="6">
        <name>a divalent metal cation</name>
        <dbReference type="ChEBI" id="CHEBI:60240"/>
    </cofactor>
</comment>
<dbReference type="KEGG" id="rrd:RradSPS_1460"/>
<feature type="active site" description="Proton acceptor" evidence="6">
    <location>
        <position position="80"/>
    </location>
</feature>
<evidence type="ECO:0000256" key="5">
    <source>
        <dbReference type="ARBA" id="ARBA00047925"/>
    </source>
</evidence>
<feature type="binding site" evidence="6">
    <location>
        <position position="176"/>
    </location>
    <ligand>
        <name>NAD(+)</name>
        <dbReference type="ChEBI" id="CHEBI:57540"/>
    </ligand>
</feature>
<dbReference type="PATRIC" id="fig|42256.3.peg.1478"/>
<dbReference type="Proteomes" id="UP000025229">
    <property type="component" value="Chromosome"/>
</dbReference>
<dbReference type="PANTHER" id="PTHR20275">
    <property type="entry name" value="NAD KINASE"/>
    <property type="match status" value="1"/>
</dbReference>
<keyword evidence="6" id="KW-0963">Cytoplasm</keyword>
<organism evidence="8 9">
    <name type="scientific">Rubrobacter radiotolerans</name>
    <name type="common">Arthrobacter radiotolerans</name>
    <dbReference type="NCBI Taxonomy" id="42256"/>
    <lineage>
        <taxon>Bacteria</taxon>
        <taxon>Bacillati</taxon>
        <taxon>Actinomycetota</taxon>
        <taxon>Rubrobacteria</taxon>
        <taxon>Rubrobacterales</taxon>
        <taxon>Rubrobacteraceae</taxon>
        <taxon>Rubrobacter</taxon>
    </lineage>
</organism>
<dbReference type="GO" id="GO:0051287">
    <property type="term" value="F:NAD binding"/>
    <property type="evidence" value="ECO:0007669"/>
    <property type="project" value="UniProtKB-ARBA"/>
</dbReference>
<keyword evidence="6" id="KW-0547">Nucleotide-binding</keyword>
<feature type="region of interest" description="Disordered" evidence="7">
    <location>
        <begin position="1"/>
        <end position="20"/>
    </location>
</feature>
<dbReference type="Pfam" id="PF01513">
    <property type="entry name" value="NAD_kinase"/>
    <property type="match status" value="1"/>
</dbReference>
<sequence>MRGPCRGSSVGASPGCGPEAPTRVSVRRAAVYVSPKVGREHVERLLAVLGEGGVEVLEVREEGEPNGDLGADVVFVLGGDGTMLRASRIYPRTVLLGVNFGRVGFMSGLLPEDLESGVGKVISGGLEVQDYRKLEVQVNEGEWRTAANEAALLKSQTHHIVSVSVRISGEDLFDFRCDGFIAATPLGSTAYALSAGGPILSADTRSYVLVPIAPHALVSRPLVLGEGQVTELRLKERAAVLSLDGNEPQRLGAGDVVRARLSDESVRIGRTDEWTWWRAVRRTFL</sequence>
<keyword evidence="6" id="KW-0067">ATP-binding</keyword>
<dbReference type="PANTHER" id="PTHR20275:SF0">
    <property type="entry name" value="NAD KINASE"/>
    <property type="match status" value="1"/>
</dbReference>
<evidence type="ECO:0000256" key="2">
    <source>
        <dbReference type="ARBA" id="ARBA00022777"/>
    </source>
</evidence>
<keyword evidence="1 6" id="KW-0808">Transferase</keyword>
<feature type="binding site" evidence="6">
    <location>
        <position position="85"/>
    </location>
    <ligand>
        <name>NAD(+)</name>
        <dbReference type="ChEBI" id="CHEBI:57540"/>
    </ligand>
</feature>
<dbReference type="Gene3D" id="3.40.50.10330">
    <property type="entry name" value="Probable inorganic polyphosphate/atp-NAD kinase, domain 1"/>
    <property type="match status" value="1"/>
</dbReference>
<feature type="binding site" evidence="6">
    <location>
        <begin position="148"/>
        <end position="149"/>
    </location>
    <ligand>
        <name>NAD(+)</name>
        <dbReference type="ChEBI" id="CHEBI:57540"/>
    </ligand>
</feature>
<keyword evidence="4 6" id="KW-0520">NAD</keyword>
<keyword evidence="9" id="KW-1185">Reference proteome</keyword>
<feature type="binding site" evidence="6">
    <location>
        <position position="213"/>
    </location>
    <ligand>
        <name>NAD(+)</name>
        <dbReference type="ChEBI" id="CHEBI:57540"/>
    </ligand>
</feature>
<feature type="binding site" evidence="6">
    <location>
        <position position="186"/>
    </location>
    <ligand>
        <name>NAD(+)</name>
        <dbReference type="ChEBI" id="CHEBI:57540"/>
    </ligand>
</feature>
<feature type="binding site" evidence="6">
    <location>
        <position position="178"/>
    </location>
    <ligand>
        <name>NAD(+)</name>
        <dbReference type="ChEBI" id="CHEBI:57540"/>
    </ligand>
</feature>
<dbReference type="GO" id="GO:0019674">
    <property type="term" value="P:NAD+ metabolic process"/>
    <property type="evidence" value="ECO:0007669"/>
    <property type="project" value="InterPro"/>
</dbReference>
<dbReference type="GO" id="GO:0006741">
    <property type="term" value="P:NADP+ biosynthetic process"/>
    <property type="evidence" value="ECO:0007669"/>
    <property type="project" value="UniProtKB-UniRule"/>
</dbReference>
<feature type="binding site" evidence="6">
    <location>
        <position position="159"/>
    </location>
    <ligand>
        <name>NAD(+)</name>
        <dbReference type="ChEBI" id="CHEBI:57540"/>
    </ligand>
</feature>